<protein>
    <submittedName>
        <fullName evidence="2">Uncharacterized protein</fullName>
    </submittedName>
</protein>
<sequence>MEDSIVGLSLDDEEEEIIQLE</sequence>
<reference evidence="2 3" key="1">
    <citation type="journal article" date="2019" name="Genome Biol. Evol.">
        <title>Insights into the evolution of the New World diploid cottons (Gossypium, subgenus Houzingenia) based on genome sequencing.</title>
        <authorList>
            <person name="Grover C.E."/>
            <person name="Arick M.A. 2nd"/>
            <person name="Thrash A."/>
            <person name="Conover J.L."/>
            <person name="Sanders W.S."/>
            <person name="Peterson D.G."/>
            <person name="Frelichowski J.E."/>
            <person name="Scheffler J.A."/>
            <person name="Scheffler B.E."/>
            <person name="Wendel J.F."/>
        </authorList>
    </citation>
    <scope>NUCLEOTIDE SEQUENCE [LARGE SCALE GENOMIC DNA]</scope>
    <source>
        <strain evidence="2">0</strain>
        <tissue evidence="2">Leaf</tissue>
    </source>
</reference>
<dbReference type="EMBL" id="JABFAD010000005">
    <property type="protein sequence ID" value="MBA0797669.1"/>
    <property type="molecule type" value="Genomic_DNA"/>
</dbReference>
<proteinExistence type="predicted"/>
<feature type="region of interest" description="Disordered" evidence="1">
    <location>
        <begin position="1"/>
        <end position="21"/>
    </location>
</feature>
<dbReference type="AlphaFoldDB" id="A0A7J9GJE1"/>
<dbReference type="Proteomes" id="UP000593560">
    <property type="component" value="Unassembled WGS sequence"/>
</dbReference>
<feature type="compositionally biased region" description="Acidic residues" evidence="1">
    <location>
        <begin position="10"/>
        <end position="21"/>
    </location>
</feature>
<comment type="caution">
    <text evidence="2">The sequence shown here is derived from an EMBL/GenBank/DDBJ whole genome shotgun (WGS) entry which is preliminary data.</text>
</comment>
<evidence type="ECO:0000256" key="1">
    <source>
        <dbReference type="SAM" id="MobiDB-lite"/>
    </source>
</evidence>
<accession>A0A7J9GJE1</accession>
<evidence type="ECO:0000313" key="3">
    <source>
        <dbReference type="Proteomes" id="UP000593560"/>
    </source>
</evidence>
<keyword evidence="3" id="KW-1185">Reference proteome</keyword>
<evidence type="ECO:0000313" key="2">
    <source>
        <dbReference type="EMBL" id="MBA0797669.1"/>
    </source>
</evidence>
<gene>
    <name evidence="2" type="ORF">Gohar_008342</name>
</gene>
<name>A0A7J9GJE1_9ROSI</name>
<organism evidence="2 3">
    <name type="scientific">Gossypium harknessii</name>
    <dbReference type="NCBI Taxonomy" id="34285"/>
    <lineage>
        <taxon>Eukaryota</taxon>
        <taxon>Viridiplantae</taxon>
        <taxon>Streptophyta</taxon>
        <taxon>Embryophyta</taxon>
        <taxon>Tracheophyta</taxon>
        <taxon>Spermatophyta</taxon>
        <taxon>Magnoliopsida</taxon>
        <taxon>eudicotyledons</taxon>
        <taxon>Gunneridae</taxon>
        <taxon>Pentapetalae</taxon>
        <taxon>rosids</taxon>
        <taxon>malvids</taxon>
        <taxon>Malvales</taxon>
        <taxon>Malvaceae</taxon>
        <taxon>Malvoideae</taxon>
        <taxon>Gossypium</taxon>
    </lineage>
</organism>
<feature type="non-terminal residue" evidence="2">
    <location>
        <position position="21"/>
    </location>
</feature>